<dbReference type="InterPro" id="IPR036226">
    <property type="entry name" value="LipOase_C_sf"/>
</dbReference>
<evidence type="ECO:0000313" key="3">
    <source>
        <dbReference type="Proteomes" id="UP000011715"/>
    </source>
</evidence>
<gene>
    <name evidence="1" type="ORF">MAPG_04525</name>
</gene>
<dbReference type="Proteomes" id="UP000011715">
    <property type="component" value="Unassembled WGS sequence"/>
</dbReference>
<dbReference type="eggNOG" id="ENOG502QQSP">
    <property type="taxonomic scope" value="Eukaryota"/>
</dbReference>
<name>A0A0C4DWZ0_MAGP6</name>
<dbReference type="OrthoDB" id="407298at2759"/>
<dbReference type="EMBL" id="GL876968">
    <property type="protein sequence ID" value="KLU85502.1"/>
    <property type="molecule type" value="Genomic_DNA"/>
</dbReference>
<proteinExistence type="predicted"/>
<dbReference type="EMBL" id="ADBL01001065">
    <property type="status" value="NOT_ANNOTATED_CDS"/>
    <property type="molecule type" value="Genomic_DNA"/>
</dbReference>
<evidence type="ECO:0000313" key="2">
    <source>
        <dbReference type="EnsemblFungi" id="MAPG_04525T0"/>
    </source>
</evidence>
<dbReference type="GO" id="GO:0044281">
    <property type="term" value="P:small molecule metabolic process"/>
    <property type="evidence" value="ECO:0007669"/>
    <property type="project" value="UniProtKB-ARBA"/>
</dbReference>
<organism evidence="2 3">
    <name type="scientific">Magnaporthiopsis poae (strain ATCC 64411 / 73-15)</name>
    <name type="common">Kentucky bluegrass fungus</name>
    <name type="synonym">Magnaporthe poae</name>
    <dbReference type="NCBI Taxonomy" id="644358"/>
    <lineage>
        <taxon>Eukaryota</taxon>
        <taxon>Fungi</taxon>
        <taxon>Dikarya</taxon>
        <taxon>Ascomycota</taxon>
        <taxon>Pezizomycotina</taxon>
        <taxon>Sordariomycetes</taxon>
        <taxon>Sordariomycetidae</taxon>
        <taxon>Magnaporthales</taxon>
        <taxon>Magnaporthaceae</taxon>
        <taxon>Magnaporthiopsis</taxon>
    </lineage>
</organism>
<dbReference type="EnsemblFungi" id="MAPG_04525T0">
    <property type="protein sequence ID" value="MAPG_04525T0"/>
    <property type="gene ID" value="MAPG_04525"/>
</dbReference>
<evidence type="ECO:0000313" key="1">
    <source>
        <dbReference type="EMBL" id="KLU85502.1"/>
    </source>
</evidence>
<protein>
    <submittedName>
        <fullName evidence="1">Manganese lipoxygenase</fullName>
    </submittedName>
</protein>
<keyword evidence="3" id="KW-1185">Reference proteome</keyword>
<sequence>MTLEAIMKHGGIKTVDDFALHYDGQWKESVPGGIDKGIMSNYTSDLLFAMERLSNNPYLPFSIDGEVVKKLTGTTLEVLHEGGRLFVADHSNQKKYKTQAGRYQAACTGLFYPDAQSNQILPLAIKTNMSHVLFHVGLEIIHRSAFRSFSDVHPVMAVIDRPLYQCYDIRPVGLAYLFNTGGFFEQNFGLPASETVDYPTALYQQGAGAGPALPFHTAALYALIPTTKLAAATSADLLKWLPNEHKAMEQVGLLARFNRAEIGKNKERVFDAFSTLELLAAMARRSRWPTRSTSR</sequence>
<reference evidence="1" key="3">
    <citation type="submission" date="2011-03" db="EMBL/GenBank/DDBJ databases">
        <title>Annotation of Magnaporthe poae ATCC 64411.</title>
        <authorList>
            <person name="Ma L.-J."/>
            <person name="Dead R."/>
            <person name="Young S.K."/>
            <person name="Zeng Q."/>
            <person name="Gargeya S."/>
            <person name="Fitzgerald M."/>
            <person name="Haas B."/>
            <person name="Abouelleil A."/>
            <person name="Alvarado L."/>
            <person name="Arachchi H.M."/>
            <person name="Berlin A."/>
            <person name="Brown A."/>
            <person name="Chapman S.B."/>
            <person name="Chen Z."/>
            <person name="Dunbar C."/>
            <person name="Freedman E."/>
            <person name="Gearin G."/>
            <person name="Gellesch M."/>
            <person name="Goldberg J."/>
            <person name="Griggs A."/>
            <person name="Gujja S."/>
            <person name="Heiman D."/>
            <person name="Howarth C."/>
            <person name="Larson L."/>
            <person name="Lui A."/>
            <person name="MacDonald P.J.P."/>
            <person name="Mehta T."/>
            <person name="Montmayeur A."/>
            <person name="Murphy C."/>
            <person name="Neiman D."/>
            <person name="Pearson M."/>
            <person name="Priest M."/>
            <person name="Roberts A."/>
            <person name="Saif S."/>
            <person name="Shea T."/>
            <person name="Shenoy N."/>
            <person name="Sisk P."/>
            <person name="Stolte C."/>
            <person name="Sykes S."/>
            <person name="Yandava C."/>
            <person name="Wortman J."/>
            <person name="Nusbaum C."/>
            <person name="Birren B."/>
        </authorList>
    </citation>
    <scope>NUCLEOTIDE SEQUENCE</scope>
    <source>
        <strain evidence="1">ATCC 64411</strain>
    </source>
</reference>
<dbReference type="VEuPathDB" id="FungiDB:MAPG_04525"/>
<dbReference type="STRING" id="644358.A0A0C4DWZ0"/>
<dbReference type="Gene3D" id="1.20.245.10">
    <property type="entry name" value="Lipoxygenase-1, Domain 5"/>
    <property type="match status" value="1"/>
</dbReference>
<reference evidence="2" key="4">
    <citation type="journal article" date="2015" name="G3 (Bethesda)">
        <title>Genome sequences of three phytopathogenic species of the Magnaporthaceae family of fungi.</title>
        <authorList>
            <person name="Okagaki L.H."/>
            <person name="Nunes C.C."/>
            <person name="Sailsbery J."/>
            <person name="Clay B."/>
            <person name="Brown D."/>
            <person name="John T."/>
            <person name="Oh Y."/>
            <person name="Young N."/>
            <person name="Fitzgerald M."/>
            <person name="Haas B.J."/>
            <person name="Zeng Q."/>
            <person name="Young S."/>
            <person name="Adiconis X."/>
            <person name="Fan L."/>
            <person name="Levin J.Z."/>
            <person name="Mitchell T.K."/>
            <person name="Okubara P.A."/>
            <person name="Farman M.L."/>
            <person name="Kohn L.M."/>
            <person name="Birren B."/>
            <person name="Ma L.-J."/>
            <person name="Dean R.A."/>
        </authorList>
    </citation>
    <scope>NUCLEOTIDE SEQUENCE</scope>
    <source>
        <strain evidence="2">ATCC 64411 / 73-15</strain>
    </source>
</reference>
<dbReference type="SUPFAM" id="SSF48484">
    <property type="entry name" value="Lipoxigenase"/>
    <property type="match status" value="1"/>
</dbReference>
<accession>A0A0C4DWZ0</accession>
<dbReference type="AlphaFoldDB" id="A0A0C4DWZ0"/>
<reference evidence="2" key="5">
    <citation type="submission" date="2015-06" db="UniProtKB">
        <authorList>
            <consortium name="EnsemblFungi"/>
        </authorList>
    </citation>
    <scope>IDENTIFICATION</scope>
    <source>
        <strain evidence="2">ATCC 64411</strain>
    </source>
</reference>
<reference evidence="1" key="1">
    <citation type="submission" date="2010-05" db="EMBL/GenBank/DDBJ databases">
        <title>The Genome Sequence of Magnaporthe poae strain ATCC 64411.</title>
        <authorList>
            <consortium name="The Broad Institute Genome Sequencing Platform"/>
            <consortium name="Broad Institute Genome Sequencing Center for Infectious Disease"/>
            <person name="Ma L.-J."/>
            <person name="Dead R."/>
            <person name="Young S."/>
            <person name="Zeng Q."/>
            <person name="Koehrsen M."/>
            <person name="Alvarado L."/>
            <person name="Berlin A."/>
            <person name="Chapman S.B."/>
            <person name="Chen Z."/>
            <person name="Freedman E."/>
            <person name="Gellesch M."/>
            <person name="Goldberg J."/>
            <person name="Griggs A."/>
            <person name="Gujja S."/>
            <person name="Heilman E.R."/>
            <person name="Heiman D."/>
            <person name="Hepburn T."/>
            <person name="Howarth C."/>
            <person name="Jen D."/>
            <person name="Larson L."/>
            <person name="Mehta T."/>
            <person name="Neiman D."/>
            <person name="Pearson M."/>
            <person name="Roberts A."/>
            <person name="Saif S."/>
            <person name="Shea T."/>
            <person name="Shenoy N."/>
            <person name="Sisk P."/>
            <person name="Stolte C."/>
            <person name="Sykes S."/>
            <person name="Walk T."/>
            <person name="White J."/>
            <person name="Yandava C."/>
            <person name="Haas B."/>
            <person name="Nusbaum C."/>
            <person name="Birren B."/>
        </authorList>
    </citation>
    <scope>NUCLEOTIDE SEQUENCE</scope>
    <source>
        <strain evidence="1">ATCC 64411</strain>
    </source>
</reference>
<reference evidence="3" key="2">
    <citation type="submission" date="2010-05" db="EMBL/GenBank/DDBJ databases">
        <title>The genome sequence of Magnaporthe poae strain ATCC 64411.</title>
        <authorList>
            <person name="Ma L.-J."/>
            <person name="Dead R."/>
            <person name="Young S."/>
            <person name="Zeng Q."/>
            <person name="Koehrsen M."/>
            <person name="Alvarado L."/>
            <person name="Berlin A."/>
            <person name="Chapman S.B."/>
            <person name="Chen Z."/>
            <person name="Freedman E."/>
            <person name="Gellesch M."/>
            <person name="Goldberg J."/>
            <person name="Griggs A."/>
            <person name="Gujja S."/>
            <person name="Heilman E.R."/>
            <person name="Heiman D."/>
            <person name="Hepburn T."/>
            <person name="Howarth C."/>
            <person name="Jen D."/>
            <person name="Larson L."/>
            <person name="Mehta T."/>
            <person name="Neiman D."/>
            <person name="Pearson M."/>
            <person name="Roberts A."/>
            <person name="Saif S."/>
            <person name="Shea T."/>
            <person name="Shenoy N."/>
            <person name="Sisk P."/>
            <person name="Stolte C."/>
            <person name="Sykes S."/>
            <person name="Walk T."/>
            <person name="White J."/>
            <person name="Yandava C."/>
            <person name="Haas B."/>
            <person name="Nusbaum C."/>
            <person name="Birren B."/>
        </authorList>
    </citation>
    <scope>NUCLEOTIDE SEQUENCE [LARGE SCALE GENOMIC DNA]</scope>
    <source>
        <strain evidence="3">ATCC 64411 / 73-15</strain>
    </source>
</reference>